<evidence type="ECO:0000313" key="2">
    <source>
        <dbReference type="EMBL" id="CAD9328583.1"/>
    </source>
</evidence>
<name>A0A7S1Z585_9STRA</name>
<keyword evidence="1" id="KW-1133">Transmembrane helix</keyword>
<sequence>MTSCWKVSWQNLFAAFAVTLCLYNIQHMHNMLLFKFETDQGREMLVGVGVENKVLSDQLTGIEGLLRKVFAMPLDKYHKSLIDVLTHAQEDGALLDDRIRHHVMSLLKAETNRLLRLKDPCKVFSKDAHNKIFVWLRFSKIGGTTFNTYLEKFTISLGLGAVGCDVSGKDFETCGHLEGKSHDELVKINLLYGHQAFGNHRLFPDKEPVYIVISRDVSDQVNSFYNYQRKQGNHTPISLMDSIGRGIPHPNELTRYTCGPSFGMPLSGNICSNGDDLTLAVAKLNLARVDFIPGWFVDHFEDTKNVLVHSLWEGFNSMEADKKVMPAGIEYKSSRLTTYERQVVENIFHLDVELNIFIMAHFKRIQKCFV</sequence>
<organism evidence="2">
    <name type="scientific">Ditylum brightwellii</name>
    <dbReference type="NCBI Taxonomy" id="49249"/>
    <lineage>
        <taxon>Eukaryota</taxon>
        <taxon>Sar</taxon>
        <taxon>Stramenopiles</taxon>
        <taxon>Ochrophyta</taxon>
        <taxon>Bacillariophyta</taxon>
        <taxon>Mediophyceae</taxon>
        <taxon>Lithodesmiophycidae</taxon>
        <taxon>Lithodesmiales</taxon>
        <taxon>Lithodesmiaceae</taxon>
        <taxon>Ditylum</taxon>
    </lineage>
</organism>
<dbReference type="Gene3D" id="3.40.50.300">
    <property type="entry name" value="P-loop containing nucleotide triphosphate hydrolases"/>
    <property type="match status" value="1"/>
</dbReference>
<keyword evidence="1" id="KW-0812">Transmembrane</keyword>
<proteinExistence type="predicted"/>
<feature type="transmembrane region" description="Helical" evidence="1">
    <location>
        <begin position="6"/>
        <end position="25"/>
    </location>
</feature>
<accession>A0A7S1Z585</accession>
<gene>
    <name evidence="2" type="ORF">DBRI1063_LOCUS10300</name>
</gene>
<evidence type="ECO:0000256" key="1">
    <source>
        <dbReference type="SAM" id="Phobius"/>
    </source>
</evidence>
<dbReference type="EMBL" id="HBGN01016015">
    <property type="protein sequence ID" value="CAD9328583.1"/>
    <property type="molecule type" value="Transcribed_RNA"/>
</dbReference>
<reference evidence="2" key="1">
    <citation type="submission" date="2021-01" db="EMBL/GenBank/DDBJ databases">
        <authorList>
            <person name="Corre E."/>
            <person name="Pelletier E."/>
            <person name="Niang G."/>
            <person name="Scheremetjew M."/>
            <person name="Finn R."/>
            <person name="Kale V."/>
            <person name="Holt S."/>
            <person name="Cochrane G."/>
            <person name="Meng A."/>
            <person name="Brown T."/>
            <person name="Cohen L."/>
        </authorList>
    </citation>
    <scope>NUCLEOTIDE SEQUENCE</scope>
    <source>
        <strain evidence="2">Pop2</strain>
    </source>
</reference>
<protein>
    <submittedName>
        <fullName evidence="2">Uncharacterized protein</fullName>
    </submittedName>
</protein>
<keyword evidence="1" id="KW-0472">Membrane</keyword>
<dbReference type="AlphaFoldDB" id="A0A7S1Z585"/>
<dbReference type="InterPro" id="IPR027417">
    <property type="entry name" value="P-loop_NTPase"/>
</dbReference>